<evidence type="ECO:0000313" key="1">
    <source>
        <dbReference type="EMBL" id="KAG8637125.1"/>
    </source>
</evidence>
<protein>
    <submittedName>
        <fullName evidence="1">Uncharacterized protein</fullName>
    </submittedName>
</protein>
<dbReference type="Proteomes" id="UP000091857">
    <property type="component" value="Chromosome 15"/>
</dbReference>
<organism evidence="1 2">
    <name type="scientific">Manihot esculenta</name>
    <name type="common">Cassava</name>
    <name type="synonym">Jatropha manihot</name>
    <dbReference type="NCBI Taxonomy" id="3983"/>
    <lineage>
        <taxon>Eukaryota</taxon>
        <taxon>Viridiplantae</taxon>
        <taxon>Streptophyta</taxon>
        <taxon>Embryophyta</taxon>
        <taxon>Tracheophyta</taxon>
        <taxon>Spermatophyta</taxon>
        <taxon>Magnoliopsida</taxon>
        <taxon>eudicotyledons</taxon>
        <taxon>Gunneridae</taxon>
        <taxon>Pentapetalae</taxon>
        <taxon>rosids</taxon>
        <taxon>fabids</taxon>
        <taxon>Malpighiales</taxon>
        <taxon>Euphorbiaceae</taxon>
        <taxon>Crotonoideae</taxon>
        <taxon>Manihoteae</taxon>
        <taxon>Manihot</taxon>
    </lineage>
</organism>
<gene>
    <name evidence="1" type="ORF">MANES_15G086000v8</name>
</gene>
<proteinExistence type="predicted"/>
<comment type="caution">
    <text evidence="1">The sequence shown here is derived from an EMBL/GenBank/DDBJ whole genome shotgun (WGS) entry which is preliminary data.</text>
</comment>
<evidence type="ECO:0000313" key="2">
    <source>
        <dbReference type="Proteomes" id="UP000091857"/>
    </source>
</evidence>
<reference evidence="2" key="1">
    <citation type="journal article" date="2016" name="Nat. Biotechnol.">
        <title>Sequencing wild and cultivated cassava and related species reveals extensive interspecific hybridization and genetic diversity.</title>
        <authorList>
            <person name="Bredeson J.V."/>
            <person name="Lyons J.B."/>
            <person name="Prochnik S.E."/>
            <person name="Wu G.A."/>
            <person name="Ha C.M."/>
            <person name="Edsinger-Gonzales E."/>
            <person name="Grimwood J."/>
            <person name="Schmutz J."/>
            <person name="Rabbi I.Y."/>
            <person name="Egesi C."/>
            <person name="Nauluvula P."/>
            <person name="Lebot V."/>
            <person name="Ndunguru J."/>
            <person name="Mkamilo G."/>
            <person name="Bart R.S."/>
            <person name="Setter T.L."/>
            <person name="Gleadow R.M."/>
            <person name="Kulakow P."/>
            <person name="Ferguson M.E."/>
            <person name="Rounsley S."/>
            <person name="Rokhsar D.S."/>
        </authorList>
    </citation>
    <scope>NUCLEOTIDE SEQUENCE [LARGE SCALE GENOMIC DNA]</scope>
    <source>
        <strain evidence="2">cv. AM560-2</strain>
    </source>
</reference>
<accession>A0ACB7GAM7</accession>
<sequence>MRTKARASMHFMKMIQLKDVVVGFLVLLGLSFSFAHRVLLDSTSDQHSLQQDKAVGLKWGDAAGKGIGISSSNTGSGSNGGSDSRIGNGVGSRKSSGDSSGVSDSGGDRDGGNVQAMPRPNGVGGGLGGGIIFSHFPRLPIYYIPVSSLPGAGGGSGGGGGGGGGGGRTGGYNVPGALSAVGGGDGDGGSTGGYNFPWPFSSGGWGGGGGGGGGFASGIPLPYTETCPLECITSGWRASRSLAP</sequence>
<name>A0ACB7GAM7_MANES</name>
<keyword evidence="2" id="KW-1185">Reference proteome</keyword>
<dbReference type="EMBL" id="CM004401">
    <property type="protein sequence ID" value="KAG8637125.1"/>
    <property type="molecule type" value="Genomic_DNA"/>
</dbReference>